<accession>A0A6J5RGU3</accession>
<name>A0A6J5RGU3_9CAUD</name>
<protein>
    <submittedName>
        <fullName evidence="1">Uncharacterized protein</fullName>
    </submittedName>
</protein>
<gene>
    <name evidence="1" type="ORF">UFOVP1244_121</name>
</gene>
<organism evidence="1">
    <name type="scientific">uncultured Caudovirales phage</name>
    <dbReference type="NCBI Taxonomy" id="2100421"/>
    <lineage>
        <taxon>Viruses</taxon>
        <taxon>Duplodnaviria</taxon>
        <taxon>Heunggongvirae</taxon>
        <taxon>Uroviricota</taxon>
        <taxon>Caudoviricetes</taxon>
        <taxon>Peduoviridae</taxon>
        <taxon>Maltschvirus</taxon>
        <taxon>Maltschvirus maltsch</taxon>
    </lineage>
</organism>
<evidence type="ECO:0000313" key="1">
    <source>
        <dbReference type="EMBL" id="CAB4192898.1"/>
    </source>
</evidence>
<proteinExistence type="predicted"/>
<reference evidence="1" key="1">
    <citation type="submission" date="2020-05" db="EMBL/GenBank/DDBJ databases">
        <authorList>
            <person name="Chiriac C."/>
            <person name="Salcher M."/>
            <person name="Ghai R."/>
            <person name="Kavagutti S V."/>
        </authorList>
    </citation>
    <scope>NUCLEOTIDE SEQUENCE</scope>
</reference>
<sequence length="102" mass="11665">MNRVVVITSDSDIDKMTIPIPIEKITAVAADRGMSFDPTDERRMLEWCSNISCTDPECPITSERIEQLLNSHGDMRTLIWEDRALSSWVLSVWKVIERSRGV</sequence>
<dbReference type="EMBL" id="LR797181">
    <property type="protein sequence ID" value="CAB4192898.1"/>
    <property type="molecule type" value="Genomic_DNA"/>
</dbReference>